<evidence type="ECO:0000313" key="5">
    <source>
        <dbReference type="Proteomes" id="UP000295710"/>
    </source>
</evidence>
<dbReference type="PANTHER" id="PTHR43158:SF5">
    <property type="entry name" value="ABC TRANSPORTER, ATP-BINDING PROTEIN"/>
    <property type="match status" value="1"/>
</dbReference>
<proteinExistence type="predicted"/>
<name>A0A4R4FEF6_9FIRM</name>
<dbReference type="Proteomes" id="UP000295710">
    <property type="component" value="Unassembled WGS sequence"/>
</dbReference>
<dbReference type="RefSeq" id="WP_132279085.1">
    <property type="nucleotide sequence ID" value="NZ_JAOBST010000046.1"/>
</dbReference>
<evidence type="ECO:0000259" key="3">
    <source>
        <dbReference type="PROSITE" id="PS50893"/>
    </source>
</evidence>
<evidence type="ECO:0000256" key="1">
    <source>
        <dbReference type="ARBA" id="ARBA00022741"/>
    </source>
</evidence>
<evidence type="ECO:0000313" key="4">
    <source>
        <dbReference type="EMBL" id="TDA21056.1"/>
    </source>
</evidence>
<comment type="caution">
    <text evidence="4">The sequence shown here is derived from an EMBL/GenBank/DDBJ whole genome shotgun (WGS) entry which is preliminary data.</text>
</comment>
<dbReference type="Pfam" id="PF00005">
    <property type="entry name" value="ABC_tran"/>
    <property type="match status" value="1"/>
</dbReference>
<dbReference type="Gene3D" id="3.40.50.300">
    <property type="entry name" value="P-loop containing nucleotide triphosphate hydrolases"/>
    <property type="match status" value="1"/>
</dbReference>
<evidence type="ECO:0000256" key="2">
    <source>
        <dbReference type="ARBA" id="ARBA00022840"/>
    </source>
</evidence>
<reference evidence="4 5" key="1">
    <citation type="journal article" date="2016" name="Nat. Microbiol.">
        <title>The Mouse Intestinal Bacterial Collection (miBC) provides host-specific insight into cultured diversity and functional potential of the gut microbiota.</title>
        <authorList>
            <person name="Lagkouvardos I."/>
            <person name="Pukall R."/>
            <person name="Abt B."/>
            <person name="Foesel B.U."/>
            <person name="Meier-Kolthoff J.P."/>
            <person name="Kumar N."/>
            <person name="Bresciani A."/>
            <person name="Martinez I."/>
            <person name="Just S."/>
            <person name="Ziegler C."/>
            <person name="Brugiroux S."/>
            <person name="Garzetti D."/>
            <person name="Wenning M."/>
            <person name="Bui T.P."/>
            <person name="Wang J."/>
            <person name="Hugenholtz F."/>
            <person name="Plugge C.M."/>
            <person name="Peterson D.A."/>
            <person name="Hornef M.W."/>
            <person name="Baines J.F."/>
            <person name="Smidt H."/>
            <person name="Walter J."/>
            <person name="Kristiansen K."/>
            <person name="Nielsen H.B."/>
            <person name="Haller D."/>
            <person name="Overmann J."/>
            <person name="Stecher B."/>
            <person name="Clavel T."/>
        </authorList>
    </citation>
    <scope>NUCLEOTIDE SEQUENCE [LARGE SCALE GENOMIC DNA]</scope>
    <source>
        <strain evidence="4 5">DSM 28560</strain>
    </source>
</reference>
<keyword evidence="1" id="KW-0547">Nucleotide-binding</keyword>
<sequence length="282" mass="31726">MKGIEIKGISKTFKDTKALADVNLQLEEGKIYGLLGRNGAGKSTLLNIINNRIFQDEGTVTLDGEPVKENEQVLSRFFLVNENNLYPEGMKVKEAFFWGKEFYPDFDMEYADKLCKVFELPKKRKIKNLSTGYQSIFKNIMALSVNVPYVFLDEPVLGLDAYHRDLFYRLLIEKYAQNPFTVVISTHLLEEVTNIVEHVVIIKNGQIIKDESRDDILNGGYCVSGPAALVNAYISGRETIGEDTIGGLKTVYLLGRPDDVLPDGLEISSMNLQKLFIQLTGV</sequence>
<dbReference type="SUPFAM" id="SSF52540">
    <property type="entry name" value="P-loop containing nucleoside triphosphate hydrolases"/>
    <property type="match status" value="1"/>
</dbReference>
<keyword evidence="5" id="KW-1185">Reference proteome</keyword>
<dbReference type="SMART" id="SM00382">
    <property type="entry name" value="AAA"/>
    <property type="match status" value="1"/>
</dbReference>
<dbReference type="EMBL" id="SMMX01000012">
    <property type="protein sequence ID" value="TDA21056.1"/>
    <property type="molecule type" value="Genomic_DNA"/>
</dbReference>
<dbReference type="GO" id="GO:0016887">
    <property type="term" value="F:ATP hydrolysis activity"/>
    <property type="evidence" value="ECO:0007669"/>
    <property type="project" value="InterPro"/>
</dbReference>
<organism evidence="4 5">
    <name type="scientific">Extibacter muris</name>
    <dbReference type="NCBI Taxonomy" id="1796622"/>
    <lineage>
        <taxon>Bacteria</taxon>
        <taxon>Bacillati</taxon>
        <taxon>Bacillota</taxon>
        <taxon>Clostridia</taxon>
        <taxon>Lachnospirales</taxon>
        <taxon>Lachnospiraceae</taxon>
        <taxon>Extibacter</taxon>
    </lineage>
</organism>
<keyword evidence="2 4" id="KW-0067">ATP-binding</keyword>
<dbReference type="InterPro" id="IPR027417">
    <property type="entry name" value="P-loop_NTPase"/>
</dbReference>
<gene>
    <name evidence="4" type="ORF">E1963_13990</name>
</gene>
<protein>
    <submittedName>
        <fullName evidence="4">ABC transporter ATP-binding protein</fullName>
    </submittedName>
</protein>
<dbReference type="CDD" id="cd03230">
    <property type="entry name" value="ABC_DR_subfamily_A"/>
    <property type="match status" value="1"/>
</dbReference>
<accession>A0A4R4FEF6</accession>
<dbReference type="AlphaFoldDB" id="A0A4R4FEF6"/>
<dbReference type="PROSITE" id="PS50893">
    <property type="entry name" value="ABC_TRANSPORTER_2"/>
    <property type="match status" value="1"/>
</dbReference>
<dbReference type="GO" id="GO:0005524">
    <property type="term" value="F:ATP binding"/>
    <property type="evidence" value="ECO:0007669"/>
    <property type="project" value="UniProtKB-KW"/>
</dbReference>
<dbReference type="InterPro" id="IPR003593">
    <property type="entry name" value="AAA+_ATPase"/>
</dbReference>
<feature type="domain" description="ABC transporter" evidence="3">
    <location>
        <begin position="4"/>
        <end position="229"/>
    </location>
</feature>
<dbReference type="PANTHER" id="PTHR43158">
    <property type="entry name" value="SKFA PEPTIDE EXPORT ATP-BINDING PROTEIN SKFE"/>
    <property type="match status" value="1"/>
</dbReference>
<dbReference type="InterPro" id="IPR003439">
    <property type="entry name" value="ABC_transporter-like_ATP-bd"/>
</dbReference>